<reference evidence="1 2" key="1">
    <citation type="journal article" date="2007" name="PLoS Genet.">
        <title>A tale of two oxidation states: bacterial colonization of arsenic-rich environments.</title>
        <authorList>
            <person name="Muller D."/>
            <person name="Medigue C."/>
            <person name="Koechler S."/>
            <person name="Barbe V."/>
            <person name="Barakat M."/>
            <person name="Talla E."/>
            <person name="Bonnefoy V."/>
            <person name="Krin E."/>
            <person name="Arsene-Ploetze F."/>
            <person name="Carapito C."/>
            <person name="Chandler M."/>
            <person name="Cournoyer B."/>
            <person name="Cruveiller S."/>
            <person name="Dossat C."/>
            <person name="Duval S."/>
            <person name="Heymann M."/>
            <person name="Leize E."/>
            <person name="Lieutaud A."/>
            <person name="Lievremont D."/>
            <person name="Makita Y."/>
            <person name="Mangenot S."/>
            <person name="Nitschke W."/>
            <person name="Ortet P."/>
            <person name="Perdrial N."/>
            <person name="Schoepp B."/>
            <person name="Siguier N."/>
            <person name="Simeonova D.D."/>
            <person name="Rouy Z."/>
            <person name="Segurens B."/>
            <person name="Turlin E."/>
            <person name="Vallenet D."/>
            <person name="Van Dorsselaer A."/>
            <person name="Weiss S."/>
            <person name="Weissenbach J."/>
            <person name="Lett M.C."/>
            <person name="Danchin A."/>
            <person name="Bertin P.N."/>
        </authorList>
    </citation>
    <scope>NUCLEOTIDE SEQUENCE [LARGE SCALE GENOMIC DNA]</scope>
    <source>
        <strain evidence="2">ULPAs1</strain>
    </source>
</reference>
<dbReference type="Proteomes" id="UP000006697">
    <property type="component" value="Chromosome"/>
</dbReference>
<name>A4G9A2_HERAR</name>
<dbReference type="EMBL" id="CU207211">
    <property type="protein sequence ID" value="CAL63089.1"/>
    <property type="molecule type" value="Genomic_DNA"/>
</dbReference>
<accession>A4G9A2</accession>
<keyword evidence="2" id="KW-1185">Reference proteome</keyword>
<gene>
    <name evidence="1" type="ordered locus">HEAR2979</name>
</gene>
<evidence type="ECO:0000313" key="2">
    <source>
        <dbReference type="Proteomes" id="UP000006697"/>
    </source>
</evidence>
<evidence type="ECO:0000313" key="1">
    <source>
        <dbReference type="EMBL" id="CAL63089.1"/>
    </source>
</evidence>
<dbReference type="AlphaFoldDB" id="A4G9A2"/>
<sequence>MVISEEVLARAYTVPVQLKSSGTTAAYLVNISARQRMLLQRMARFYQVINRGMAAPDALINLARAREECLRAVRCGVPASVPARIRCNWHCVRS</sequence>
<dbReference type="eggNOG" id="COG3850">
    <property type="taxonomic scope" value="Bacteria"/>
</dbReference>
<protein>
    <submittedName>
        <fullName evidence="1">Uncharacterized protein</fullName>
    </submittedName>
</protein>
<organism evidence="1 2">
    <name type="scientific">Herminiimonas arsenicoxydans</name>
    <dbReference type="NCBI Taxonomy" id="204773"/>
    <lineage>
        <taxon>Bacteria</taxon>
        <taxon>Pseudomonadati</taxon>
        <taxon>Pseudomonadota</taxon>
        <taxon>Betaproteobacteria</taxon>
        <taxon>Burkholderiales</taxon>
        <taxon>Oxalobacteraceae</taxon>
        <taxon>Herminiimonas</taxon>
    </lineage>
</organism>
<dbReference type="KEGG" id="har:HEAR2979"/>
<proteinExistence type="predicted"/>
<dbReference type="HOGENOM" id="CLU_2382183_0_0_4"/>